<dbReference type="EMBL" id="JACIFF010000006">
    <property type="protein sequence ID" value="MBB4079897.1"/>
    <property type="molecule type" value="Genomic_DNA"/>
</dbReference>
<dbReference type="Pfam" id="PF13193">
    <property type="entry name" value="AMP-binding_C"/>
    <property type="match status" value="1"/>
</dbReference>
<dbReference type="GO" id="GO:0016878">
    <property type="term" value="F:acid-thiol ligase activity"/>
    <property type="evidence" value="ECO:0007669"/>
    <property type="project" value="UniProtKB-ARBA"/>
</dbReference>
<evidence type="ECO:0000313" key="5">
    <source>
        <dbReference type="EMBL" id="MBB4079897.1"/>
    </source>
</evidence>
<dbReference type="PROSITE" id="PS00455">
    <property type="entry name" value="AMP_BINDING"/>
    <property type="match status" value="1"/>
</dbReference>
<keyword evidence="2 5" id="KW-0436">Ligase</keyword>
<dbReference type="InterPro" id="IPR000873">
    <property type="entry name" value="AMP-dep_synth/lig_dom"/>
</dbReference>
<keyword evidence="6" id="KW-1185">Reference proteome</keyword>
<dbReference type="FunFam" id="3.30.300.30:FF:000008">
    <property type="entry name" value="2,3-dihydroxybenzoate-AMP ligase"/>
    <property type="match status" value="1"/>
</dbReference>
<dbReference type="Gene3D" id="3.40.50.12780">
    <property type="entry name" value="N-terminal domain of ligase-like"/>
    <property type="match status" value="1"/>
</dbReference>
<comment type="caution">
    <text evidence="5">The sequence shown here is derived from an EMBL/GenBank/DDBJ whole genome shotgun (WGS) entry which is preliminary data.</text>
</comment>
<evidence type="ECO:0000259" key="4">
    <source>
        <dbReference type="Pfam" id="PF13193"/>
    </source>
</evidence>
<evidence type="ECO:0000313" key="6">
    <source>
        <dbReference type="Proteomes" id="UP000576209"/>
    </source>
</evidence>
<feature type="domain" description="AMP-dependent synthetase/ligase" evidence="3">
    <location>
        <begin position="11"/>
        <end position="361"/>
    </location>
</feature>
<sequence length="496" mass="55072">MNVAPTDWTARWARYTPHSIAVSDGERSLSYAELHRGGLCLAHFLLEKGLRKGDRIAVLAENDPAYILLFVAAQKAGFVLVPVNYRLSGREVAYILEDAEPALVIYQEGWQHVLPATDNGKPHPPRYELQEIKSAATGTDVRSIIPESPAEDDPIFILYTSGTTGFPKGALYTHRMLFWNSENTVLSLDLGPDSRTVNVMPPFHTGGWNVLTTPLLHRGGYTRLLRKFDAGEVLRLLEVEKVTVFMAVPTMVRMLAESSAFATTDLSELKYLIVGGEPLSPALIERWHRRGVPIRQGFGMTEVGPNLFSLHQDDALTKKGSIGRPNFYVQTRVVRESGTDCAPDESGELWLRGPMTTPGYWRNAEATERAFSDGWFRTGDTVRRDAEDYFYVVGRLKEMYISGGENVYPAEVERRLEEHPAVGETAVVGVPDPCWGEVGHAYIVLAPGASVTAIDLQAYCRQGLAGFKVPKHFTFLEALPRNATGKVDRKALKARK</sequence>
<dbReference type="SUPFAM" id="SSF56801">
    <property type="entry name" value="Acetyl-CoA synthetase-like"/>
    <property type="match status" value="1"/>
</dbReference>
<dbReference type="InterPro" id="IPR042099">
    <property type="entry name" value="ANL_N_sf"/>
</dbReference>
<dbReference type="InterPro" id="IPR050237">
    <property type="entry name" value="ATP-dep_AMP-bd_enzyme"/>
</dbReference>
<dbReference type="InterPro" id="IPR025110">
    <property type="entry name" value="AMP-bd_C"/>
</dbReference>
<dbReference type="AlphaFoldDB" id="A0A840E991"/>
<dbReference type="CDD" id="cd17631">
    <property type="entry name" value="FACL_FadD13-like"/>
    <property type="match status" value="1"/>
</dbReference>
<proteinExistence type="inferred from homology"/>
<comment type="similarity">
    <text evidence="1">Belongs to the ATP-dependent AMP-binding enzyme family.</text>
</comment>
<accession>A0A840E991</accession>
<dbReference type="PANTHER" id="PTHR43767:SF1">
    <property type="entry name" value="NONRIBOSOMAL PEPTIDE SYNTHASE PES1 (EUROFUNG)-RELATED"/>
    <property type="match status" value="1"/>
</dbReference>
<dbReference type="InterPro" id="IPR020845">
    <property type="entry name" value="AMP-binding_CS"/>
</dbReference>
<feature type="domain" description="AMP-binding enzyme C-terminal" evidence="4">
    <location>
        <begin position="411"/>
        <end position="486"/>
    </location>
</feature>
<evidence type="ECO:0000256" key="2">
    <source>
        <dbReference type="ARBA" id="ARBA00022598"/>
    </source>
</evidence>
<name>A0A840E991_9BACT</name>
<organism evidence="5 6">
    <name type="scientific">Neolewinella aquimaris</name>
    <dbReference type="NCBI Taxonomy" id="1835722"/>
    <lineage>
        <taxon>Bacteria</taxon>
        <taxon>Pseudomonadati</taxon>
        <taxon>Bacteroidota</taxon>
        <taxon>Saprospiria</taxon>
        <taxon>Saprospirales</taxon>
        <taxon>Lewinellaceae</taxon>
        <taxon>Neolewinella</taxon>
    </lineage>
</organism>
<dbReference type="Proteomes" id="UP000576209">
    <property type="component" value="Unassembled WGS sequence"/>
</dbReference>
<dbReference type="Pfam" id="PF00501">
    <property type="entry name" value="AMP-binding"/>
    <property type="match status" value="1"/>
</dbReference>
<reference evidence="5 6" key="1">
    <citation type="submission" date="2020-08" db="EMBL/GenBank/DDBJ databases">
        <title>Genomic Encyclopedia of Type Strains, Phase IV (KMG-IV): sequencing the most valuable type-strain genomes for metagenomic binning, comparative biology and taxonomic classification.</title>
        <authorList>
            <person name="Goeker M."/>
        </authorList>
    </citation>
    <scope>NUCLEOTIDE SEQUENCE [LARGE SCALE GENOMIC DNA]</scope>
    <source>
        <strain evidence="5 6">DSM 105137</strain>
    </source>
</reference>
<protein>
    <submittedName>
        <fullName evidence="5">Fatty-acyl-CoA synthase</fullName>
        <ecNumber evidence="5">6.2.1.-</ecNumber>
    </submittedName>
</protein>
<dbReference type="EC" id="6.2.1.-" evidence="5"/>
<dbReference type="RefSeq" id="WP_183496136.1">
    <property type="nucleotide sequence ID" value="NZ_JACIFF010000006.1"/>
</dbReference>
<dbReference type="InterPro" id="IPR045851">
    <property type="entry name" value="AMP-bd_C_sf"/>
</dbReference>
<gene>
    <name evidence="5" type="ORF">GGR28_002524</name>
</gene>
<evidence type="ECO:0000256" key="1">
    <source>
        <dbReference type="ARBA" id="ARBA00006432"/>
    </source>
</evidence>
<dbReference type="Gene3D" id="3.30.300.30">
    <property type="match status" value="1"/>
</dbReference>
<dbReference type="PANTHER" id="PTHR43767">
    <property type="entry name" value="LONG-CHAIN-FATTY-ACID--COA LIGASE"/>
    <property type="match status" value="1"/>
</dbReference>
<evidence type="ECO:0000259" key="3">
    <source>
        <dbReference type="Pfam" id="PF00501"/>
    </source>
</evidence>